<reference evidence="6 7" key="1">
    <citation type="submission" date="2020-07" db="EMBL/GenBank/DDBJ databases">
        <title>Facklamia lactis sp. nov., isolated from raw milk.</title>
        <authorList>
            <person name="Doll E.V."/>
            <person name="Huptas C."/>
            <person name="Staib L."/>
            <person name="Wenning M."/>
            <person name="Scherer S."/>
        </authorList>
    </citation>
    <scope>NUCLEOTIDE SEQUENCE [LARGE SCALE GENOMIC DNA]</scope>
    <source>
        <strain evidence="6 7">DSM 111018</strain>
    </source>
</reference>
<dbReference type="InterPro" id="IPR009057">
    <property type="entry name" value="Homeodomain-like_sf"/>
</dbReference>
<name>A0ABS0LT20_9LACT</name>
<protein>
    <submittedName>
        <fullName evidence="6">WHG domain-containing protein</fullName>
    </submittedName>
</protein>
<dbReference type="Pfam" id="PF00440">
    <property type="entry name" value="TetR_N"/>
    <property type="match status" value="1"/>
</dbReference>
<dbReference type="InterPro" id="IPR025996">
    <property type="entry name" value="MT1864/Rv1816-like_C"/>
</dbReference>
<keyword evidence="7" id="KW-1185">Reference proteome</keyword>
<dbReference type="PANTHER" id="PTHR43479:SF11">
    <property type="entry name" value="ACREF_ENVCD OPERON REPRESSOR-RELATED"/>
    <property type="match status" value="1"/>
</dbReference>
<keyword evidence="3" id="KW-0804">Transcription</keyword>
<dbReference type="Gene3D" id="1.10.10.60">
    <property type="entry name" value="Homeodomain-like"/>
    <property type="match status" value="1"/>
</dbReference>
<evidence type="ECO:0000256" key="3">
    <source>
        <dbReference type="ARBA" id="ARBA00023163"/>
    </source>
</evidence>
<organism evidence="6 7">
    <name type="scientific">Facklamia lactis</name>
    <dbReference type="NCBI Taxonomy" id="2749967"/>
    <lineage>
        <taxon>Bacteria</taxon>
        <taxon>Bacillati</taxon>
        <taxon>Bacillota</taxon>
        <taxon>Bacilli</taxon>
        <taxon>Lactobacillales</taxon>
        <taxon>Aerococcaceae</taxon>
        <taxon>Facklamia</taxon>
    </lineage>
</organism>
<evidence type="ECO:0000256" key="1">
    <source>
        <dbReference type="ARBA" id="ARBA00023015"/>
    </source>
</evidence>
<evidence type="ECO:0000256" key="2">
    <source>
        <dbReference type="ARBA" id="ARBA00023125"/>
    </source>
</evidence>
<evidence type="ECO:0000313" key="7">
    <source>
        <dbReference type="Proteomes" id="UP000721415"/>
    </source>
</evidence>
<comment type="caution">
    <text evidence="6">The sequence shown here is derived from an EMBL/GenBank/DDBJ whole genome shotgun (WGS) entry which is preliminary data.</text>
</comment>
<dbReference type="SUPFAM" id="SSF46689">
    <property type="entry name" value="Homeodomain-like"/>
    <property type="match status" value="1"/>
</dbReference>
<dbReference type="PROSITE" id="PS50977">
    <property type="entry name" value="HTH_TETR_2"/>
    <property type="match status" value="1"/>
</dbReference>
<proteinExistence type="predicted"/>
<gene>
    <name evidence="6" type="ORF">HZY91_10585</name>
</gene>
<dbReference type="InterPro" id="IPR036271">
    <property type="entry name" value="Tet_transcr_reg_TetR-rel_C_sf"/>
</dbReference>
<dbReference type="Gene3D" id="1.10.357.10">
    <property type="entry name" value="Tetracycline Repressor, domain 2"/>
    <property type="match status" value="1"/>
</dbReference>
<dbReference type="Proteomes" id="UP000721415">
    <property type="component" value="Unassembled WGS sequence"/>
</dbReference>
<keyword evidence="2 4" id="KW-0238">DNA-binding</keyword>
<dbReference type="Pfam" id="PF13305">
    <property type="entry name" value="TetR_C_33"/>
    <property type="match status" value="1"/>
</dbReference>
<feature type="DNA-binding region" description="H-T-H motif" evidence="4">
    <location>
        <begin position="27"/>
        <end position="46"/>
    </location>
</feature>
<evidence type="ECO:0000256" key="4">
    <source>
        <dbReference type="PROSITE-ProRule" id="PRU00335"/>
    </source>
</evidence>
<dbReference type="InterPro" id="IPR001647">
    <property type="entry name" value="HTH_TetR"/>
</dbReference>
<dbReference type="PANTHER" id="PTHR43479">
    <property type="entry name" value="ACREF/ENVCD OPERON REPRESSOR-RELATED"/>
    <property type="match status" value="1"/>
</dbReference>
<feature type="domain" description="HTH tetR-type" evidence="5">
    <location>
        <begin position="4"/>
        <end position="64"/>
    </location>
</feature>
<accession>A0ABS0LT20</accession>
<dbReference type="InterPro" id="IPR050624">
    <property type="entry name" value="HTH-type_Tx_Regulator"/>
</dbReference>
<dbReference type="RefSeq" id="WP_197116234.1">
    <property type="nucleotide sequence ID" value="NZ_JACBXQ010000007.1"/>
</dbReference>
<sequence length="194" mass="22572">MRGKINKDRIIEESLNILNEKSPEELTIKELATRLEIKSSSLYKHFRNLEALHDLLSTYSLRQLLNHLNQSIQSLEGREALRNLLIAYRAFALQYPSLYEYTQNTSYWLSDESMAISNQIVELIESLLTNDKDTSDKIEAIRFLRSYVTGFVHLELHDGFGLDQAVDQSFLFGLDNSLELIHEQGKTQDRYERT</sequence>
<dbReference type="EMBL" id="JACBXQ010000007">
    <property type="protein sequence ID" value="MBG9987313.1"/>
    <property type="molecule type" value="Genomic_DNA"/>
</dbReference>
<evidence type="ECO:0000313" key="6">
    <source>
        <dbReference type="EMBL" id="MBG9987313.1"/>
    </source>
</evidence>
<dbReference type="SUPFAM" id="SSF48498">
    <property type="entry name" value="Tetracyclin repressor-like, C-terminal domain"/>
    <property type="match status" value="1"/>
</dbReference>
<keyword evidence="1" id="KW-0805">Transcription regulation</keyword>
<evidence type="ECO:0000259" key="5">
    <source>
        <dbReference type="PROSITE" id="PS50977"/>
    </source>
</evidence>